<dbReference type="Pfam" id="PF00098">
    <property type="entry name" value="zf-CCHC"/>
    <property type="match status" value="1"/>
</dbReference>
<dbReference type="Pfam" id="PF22936">
    <property type="entry name" value="Pol_BBD"/>
    <property type="match status" value="1"/>
</dbReference>
<feature type="region of interest" description="Disordered" evidence="2">
    <location>
        <begin position="216"/>
        <end position="247"/>
    </location>
</feature>
<dbReference type="InterPro" id="IPR036875">
    <property type="entry name" value="Znf_CCHC_sf"/>
</dbReference>
<comment type="caution">
    <text evidence="5">The sequence shown here is derived from an EMBL/GenBank/DDBJ whole genome shotgun (WGS) entry which is preliminary data.</text>
</comment>
<dbReference type="Gene3D" id="4.10.60.10">
    <property type="entry name" value="Zinc finger, CCHC-type"/>
    <property type="match status" value="1"/>
</dbReference>
<sequence>MGSTDQSESQALVSEGSRERGRGQGRGLHRGTGKGWWRSQARGRTVRCFYCDQEGHIKRDCPKYKAQDQSSDTAATAVMADEDEIDVFLAASDNGKSDWVLDSGSAYHLCRDREVFSTYAACEGRIWMANNTYSRVVGRGSVRFRMADGRSLTLTEVRHVPDLRKNLISIGMLDAKGCSFDASGGILRVSKGNKEMLWGKKTRGLYRLEGNVQTGGATVRHGSSGISEKSGQGKQPLHRGTQSKRRGTWRIRSGTRAQGDALGYVRKSGQTRVMQPVQDVHREAQRKETKSILKSCTAKGAATPKRVSFALDLISGGVLSSCAHKGGEMEPRQLAKIMNHSIPESLMMDMKAVSRSLLDLPLEVKLRNSHPVQGKGYTPRNKASPVFEGLGCYDMAAPGALDNFFDQLCVTPQQREIISKYSKAIHELGMDMGRKLLIGLGLSGDLFNGWPCQLRINKYNYTPEYVGSTGAVLHTDPGFLTILQDDEIIGGLEAVHKETGEYISVDPMPGSLVVNLGDLAQIWSNGRLWSVKHRVQCYEGRVRLSIALFVLGPKDGALGAPEELVDSEHPRLYNPMNFEDYRMLRITTRSPTGAIELLRIKS</sequence>
<dbReference type="OrthoDB" id="288590at2759"/>
<dbReference type="GO" id="GO:0003676">
    <property type="term" value="F:nucleic acid binding"/>
    <property type="evidence" value="ECO:0007669"/>
    <property type="project" value="InterPro"/>
</dbReference>
<name>A0A7J0F480_9ERIC</name>
<dbReference type="PANTHER" id="PTHR47990">
    <property type="entry name" value="2-OXOGLUTARATE (2OG) AND FE(II)-DEPENDENT OXYGENASE SUPERFAMILY PROTEIN-RELATED"/>
    <property type="match status" value="1"/>
</dbReference>
<evidence type="ECO:0000259" key="4">
    <source>
        <dbReference type="PROSITE" id="PS51471"/>
    </source>
</evidence>
<organism evidence="5 6">
    <name type="scientific">Actinidia rufa</name>
    <dbReference type="NCBI Taxonomy" id="165716"/>
    <lineage>
        <taxon>Eukaryota</taxon>
        <taxon>Viridiplantae</taxon>
        <taxon>Streptophyta</taxon>
        <taxon>Embryophyta</taxon>
        <taxon>Tracheophyta</taxon>
        <taxon>Spermatophyta</taxon>
        <taxon>Magnoliopsida</taxon>
        <taxon>eudicotyledons</taxon>
        <taxon>Gunneridae</taxon>
        <taxon>Pentapetalae</taxon>
        <taxon>asterids</taxon>
        <taxon>Ericales</taxon>
        <taxon>Actinidiaceae</taxon>
        <taxon>Actinidia</taxon>
    </lineage>
</organism>
<dbReference type="Proteomes" id="UP000585474">
    <property type="component" value="Unassembled WGS sequence"/>
</dbReference>
<evidence type="ECO:0000313" key="5">
    <source>
        <dbReference type="EMBL" id="GFY93226.1"/>
    </source>
</evidence>
<keyword evidence="1" id="KW-0862">Zinc</keyword>
<gene>
    <name evidence="5" type="ORF">Acr_08g0016220</name>
</gene>
<dbReference type="SMART" id="SM00343">
    <property type="entry name" value="ZnF_C2HC"/>
    <property type="match status" value="1"/>
</dbReference>
<dbReference type="PROSITE" id="PS50158">
    <property type="entry name" value="ZF_CCHC"/>
    <property type="match status" value="1"/>
</dbReference>
<evidence type="ECO:0000256" key="2">
    <source>
        <dbReference type="SAM" id="MobiDB-lite"/>
    </source>
</evidence>
<proteinExistence type="predicted"/>
<feature type="region of interest" description="Disordered" evidence="2">
    <location>
        <begin position="1"/>
        <end position="36"/>
    </location>
</feature>
<protein>
    <submittedName>
        <fullName evidence="5">2-oxoglutarate (2OG) and Fe(II)-dependent oxygenase superfamily protein</fullName>
    </submittedName>
</protein>
<keyword evidence="1" id="KW-0863">Zinc-finger</keyword>
<feature type="domain" description="CCHC-type" evidence="3">
    <location>
        <begin position="47"/>
        <end position="63"/>
    </location>
</feature>
<dbReference type="Pfam" id="PF03171">
    <property type="entry name" value="2OG-FeII_Oxy"/>
    <property type="match status" value="1"/>
</dbReference>
<keyword evidence="1" id="KW-0479">Metal-binding</keyword>
<evidence type="ECO:0000313" key="6">
    <source>
        <dbReference type="Proteomes" id="UP000585474"/>
    </source>
</evidence>
<dbReference type="SUPFAM" id="SSF51197">
    <property type="entry name" value="Clavaminate synthase-like"/>
    <property type="match status" value="1"/>
</dbReference>
<dbReference type="InterPro" id="IPR044861">
    <property type="entry name" value="IPNS-like_FE2OG_OXY"/>
</dbReference>
<dbReference type="InterPro" id="IPR005123">
    <property type="entry name" value="Oxoglu/Fe-dep_dioxygenase_dom"/>
</dbReference>
<reference evidence="5 6" key="1">
    <citation type="submission" date="2019-07" db="EMBL/GenBank/DDBJ databases">
        <title>De Novo Assembly of kiwifruit Actinidia rufa.</title>
        <authorList>
            <person name="Sugita-Konishi S."/>
            <person name="Sato K."/>
            <person name="Mori E."/>
            <person name="Abe Y."/>
            <person name="Kisaki G."/>
            <person name="Hamano K."/>
            <person name="Suezawa K."/>
            <person name="Otani M."/>
            <person name="Fukuda T."/>
            <person name="Manabe T."/>
            <person name="Gomi K."/>
            <person name="Tabuchi M."/>
            <person name="Akimitsu K."/>
            <person name="Kataoka I."/>
        </authorList>
    </citation>
    <scope>NUCLEOTIDE SEQUENCE [LARGE SCALE GENOMIC DNA]</scope>
    <source>
        <strain evidence="6">cv. Fuchu</strain>
    </source>
</reference>
<dbReference type="AlphaFoldDB" id="A0A7J0F480"/>
<accession>A0A7J0F480</accession>
<evidence type="ECO:0000256" key="1">
    <source>
        <dbReference type="PROSITE-ProRule" id="PRU00047"/>
    </source>
</evidence>
<dbReference type="InterPro" id="IPR050231">
    <property type="entry name" value="Iron_ascorbate_oxido_reductase"/>
</dbReference>
<dbReference type="Gene3D" id="2.60.120.330">
    <property type="entry name" value="B-lactam Antibiotic, Isopenicillin N Synthase, Chain"/>
    <property type="match status" value="1"/>
</dbReference>
<dbReference type="InterPro" id="IPR001878">
    <property type="entry name" value="Znf_CCHC"/>
</dbReference>
<evidence type="ECO:0000259" key="3">
    <source>
        <dbReference type="PROSITE" id="PS50158"/>
    </source>
</evidence>
<dbReference type="InterPro" id="IPR027443">
    <property type="entry name" value="IPNS-like_sf"/>
</dbReference>
<keyword evidence="6" id="KW-1185">Reference proteome</keyword>
<dbReference type="SUPFAM" id="SSF57756">
    <property type="entry name" value="Retrovirus zinc finger-like domains"/>
    <property type="match status" value="1"/>
</dbReference>
<dbReference type="EMBL" id="BJWL01000008">
    <property type="protein sequence ID" value="GFY93226.1"/>
    <property type="molecule type" value="Genomic_DNA"/>
</dbReference>
<feature type="compositionally biased region" description="Polar residues" evidence="2">
    <location>
        <begin position="1"/>
        <end position="12"/>
    </location>
</feature>
<feature type="compositionally biased region" description="Polar residues" evidence="2">
    <location>
        <begin position="224"/>
        <end position="233"/>
    </location>
</feature>
<dbReference type="GO" id="GO:0008270">
    <property type="term" value="F:zinc ion binding"/>
    <property type="evidence" value="ECO:0007669"/>
    <property type="project" value="UniProtKB-KW"/>
</dbReference>
<dbReference type="InterPro" id="IPR054722">
    <property type="entry name" value="PolX-like_BBD"/>
</dbReference>
<dbReference type="PROSITE" id="PS51471">
    <property type="entry name" value="FE2OG_OXY"/>
    <property type="match status" value="1"/>
</dbReference>
<feature type="domain" description="Fe2OG dioxygenase" evidence="4">
    <location>
        <begin position="450"/>
        <end position="552"/>
    </location>
</feature>